<feature type="region of interest" description="Disordered" evidence="1">
    <location>
        <begin position="1"/>
        <end position="110"/>
    </location>
</feature>
<protein>
    <submittedName>
        <fullName evidence="2">Uncharacterized protein</fullName>
    </submittedName>
</protein>
<proteinExistence type="predicted"/>
<name>A0ABP5LHX2_9ACTN</name>
<accession>A0ABP5LHX2</accession>
<dbReference type="Proteomes" id="UP001501771">
    <property type="component" value="Unassembled WGS sequence"/>
</dbReference>
<feature type="compositionally biased region" description="Acidic residues" evidence="1">
    <location>
        <begin position="75"/>
        <end position="90"/>
    </location>
</feature>
<reference evidence="3" key="1">
    <citation type="journal article" date="2019" name="Int. J. Syst. Evol. Microbiol.">
        <title>The Global Catalogue of Microorganisms (GCM) 10K type strain sequencing project: providing services to taxonomists for standard genome sequencing and annotation.</title>
        <authorList>
            <consortium name="The Broad Institute Genomics Platform"/>
            <consortium name="The Broad Institute Genome Sequencing Center for Infectious Disease"/>
            <person name="Wu L."/>
            <person name="Ma J."/>
        </authorList>
    </citation>
    <scope>NUCLEOTIDE SEQUENCE [LARGE SCALE GENOMIC DNA]</scope>
    <source>
        <strain evidence="3">JCM 16022</strain>
    </source>
</reference>
<evidence type="ECO:0000256" key="1">
    <source>
        <dbReference type="SAM" id="MobiDB-lite"/>
    </source>
</evidence>
<feature type="compositionally biased region" description="Basic and acidic residues" evidence="1">
    <location>
        <begin position="96"/>
        <end position="110"/>
    </location>
</feature>
<evidence type="ECO:0000313" key="2">
    <source>
        <dbReference type="EMBL" id="GAA2146729.1"/>
    </source>
</evidence>
<sequence length="110" mass="11861">MDGYDHGVHHVRLHPGLIPDPTSQEDAMSNDDLGPMPEPEIEPGEPAPGGADAVEQMEQHAEPTTRDLSTKDNPAVDDVEVPDEMQEGEDTSTQATRDEESMSGEKESPA</sequence>
<comment type="caution">
    <text evidence="2">The sequence shown here is derived from an EMBL/GenBank/DDBJ whole genome shotgun (WGS) entry which is preliminary data.</text>
</comment>
<gene>
    <name evidence="2" type="ORF">GCM10009844_23230</name>
</gene>
<evidence type="ECO:0000313" key="3">
    <source>
        <dbReference type="Proteomes" id="UP001501771"/>
    </source>
</evidence>
<keyword evidence="3" id="KW-1185">Reference proteome</keyword>
<feature type="compositionally biased region" description="Basic and acidic residues" evidence="1">
    <location>
        <begin position="57"/>
        <end position="70"/>
    </location>
</feature>
<dbReference type="EMBL" id="BAAAQR010000006">
    <property type="protein sequence ID" value="GAA2146729.1"/>
    <property type="molecule type" value="Genomic_DNA"/>
</dbReference>
<organism evidence="2 3">
    <name type="scientific">Nocardioides koreensis</name>
    <dbReference type="NCBI Taxonomy" id="433651"/>
    <lineage>
        <taxon>Bacteria</taxon>
        <taxon>Bacillati</taxon>
        <taxon>Actinomycetota</taxon>
        <taxon>Actinomycetes</taxon>
        <taxon>Propionibacteriales</taxon>
        <taxon>Nocardioidaceae</taxon>
        <taxon>Nocardioides</taxon>
    </lineage>
</organism>